<feature type="transmembrane region" description="Helical" evidence="8">
    <location>
        <begin position="221"/>
        <end position="240"/>
    </location>
</feature>
<gene>
    <name evidence="9" type="ORF">V8247_00345</name>
</gene>
<name>A0ABZ2J3G9_9CHLR</name>
<dbReference type="Pfam" id="PF01925">
    <property type="entry name" value="TauE"/>
    <property type="match status" value="1"/>
</dbReference>
<keyword evidence="3" id="KW-0813">Transport</keyword>
<keyword evidence="7 8" id="KW-0472">Membrane</keyword>
<feature type="transmembrane region" description="Helical" evidence="8">
    <location>
        <begin position="127"/>
        <end position="150"/>
    </location>
</feature>
<dbReference type="PANTHER" id="PTHR30269:SF37">
    <property type="entry name" value="MEMBRANE TRANSPORTER PROTEIN"/>
    <property type="match status" value="1"/>
</dbReference>
<feature type="transmembrane region" description="Helical" evidence="8">
    <location>
        <begin position="188"/>
        <end position="209"/>
    </location>
</feature>
<comment type="similarity">
    <text evidence="2 8">Belongs to the 4-toluene sulfonate uptake permease (TSUP) (TC 2.A.102) family.</text>
</comment>
<accession>A0ABZ2J3G9</accession>
<feature type="transmembrane region" description="Helical" evidence="8">
    <location>
        <begin position="97"/>
        <end position="115"/>
    </location>
</feature>
<sequence length="241" mass="25338">MEISLIILIIIAALAASTVAAVAGFGGAIIMLPVLVLAFGVQDAIPILTISQLMGNLWRVILNRTELDWAVVRRFALGAIPAATIGGIIFATAPATALTRVLGIFLLLIIVYRHTNWGKNQRMNLKGFLPLGAAGGLMSAIMGVVGPVAAPFFLAYGLVKGAYIGTEAMTTVVMHITKLGVYGGYNLLSLNTVLIGLSIGAVMFLGTFLGKQLLDRVSDRVFPYIIEGVLLISGILFIVGG</sequence>
<feature type="transmembrane region" description="Helical" evidence="8">
    <location>
        <begin position="71"/>
        <end position="91"/>
    </location>
</feature>
<reference evidence="9 10" key="1">
    <citation type="submission" date="2024-03" db="EMBL/GenBank/DDBJ databases">
        <title>A Dehalogenimonas Isolated from Estuarine Sediments Dihaloeliminates Chlorinated Alkanes.</title>
        <authorList>
            <person name="Yang Y."/>
            <person name="Wang H."/>
        </authorList>
    </citation>
    <scope>NUCLEOTIDE SEQUENCE [LARGE SCALE GENOMIC DNA]</scope>
    <source>
        <strain evidence="9 10">W</strain>
    </source>
</reference>
<evidence type="ECO:0000256" key="7">
    <source>
        <dbReference type="ARBA" id="ARBA00023136"/>
    </source>
</evidence>
<dbReference type="PANTHER" id="PTHR30269">
    <property type="entry name" value="TRANSMEMBRANE PROTEIN YFCA"/>
    <property type="match status" value="1"/>
</dbReference>
<evidence type="ECO:0000256" key="1">
    <source>
        <dbReference type="ARBA" id="ARBA00004651"/>
    </source>
</evidence>
<organism evidence="9 10">
    <name type="scientific">Candidatus Dehalogenimonas loeffleri</name>
    <dbReference type="NCBI Taxonomy" id="3127115"/>
    <lineage>
        <taxon>Bacteria</taxon>
        <taxon>Bacillati</taxon>
        <taxon>Chloroflexota</taxon>
        <taxon>Dehalococcoidia</taxon>
        <taxon>Dehalococcoidales</taxon>
        <taxon>Dehalococcoidaceae</taxon>
        <taxon>Dehalogenimonas</taxon>
    </lineage>
</organism>
<dbReference type="InterPro" id="IPR002781">
    <property type="entry name" value="TM_pro_TauE-like"/>
</dbReference>
<proteinExistence type="inferred from homology"/>
<evidence type="ECO:0000256" key="8">
    <source>
        <dbReference type="RuleBase" id="RU363041"/>
    </source>
</evidence>
<dbReference type="Proteomes" id="UP001375370">
    <property type="component" value="Chromosome"/>
</dbReference>
<dbReference type="EMBL" id="CP146612">
    <property type="protein sequence ID" value="WWX25452.1"/>
    <property type="molecule type" value="Genomic_DNA"/>
</dbReference>
<keyword evidence="4 8" id="KW-1003">Cell membrane</keyword>
<keyword evidence="6 8" id="KW-1133">Transmembrane helix</keyword>
<evidence type="ECO:0000313" key="10">
    <source>
        <dbReference type="Proteomes" id="UP001375370"/>
    </source>
</evidence>
<evidence type="ECO:0000256" key="5">
    <source>
        <dbReference type="ARBA" id="ARBA00022692"/>
    </source>
</evidence>
<evidence type="ECO:0000256" key="6">
    <source>
        <dbReference type="ARBA" id="ARBA00022989"/>
    </source>
</evidence>
<keyword evidence="10" id="KW-1185">Reference proteome</keyword>
<keyword evidence="5 8" id="KW-0812">Transmembrane</keyword>
<evidence type="ECO:0000313" key="9">
    <source>
        <dbReference type="EMBL" id="WWX25452.1"/>
    </source>
</evidence>
<comment type="subcellular location">
    <subcellularLocation>
        <location evidence="1 8">Cell membrane</location>
        <topology evidence="1 8">Multi-pass membrane protein</topology>
    </subcellularLocation>
</comment>
<feature type="transmembrane region" description="Helical" evidence="8">
    <location>
        <begin position="30"/>
        <end position="50"/>
    </location>
</feature>
<evidence type="ECO:0000256" key="4">
    <source>
        <dbReference type="ARBA" id="ARBA00022475"/>
    </source>
</evidence>
<protein>
    <recommendedName>
        <fullName evidence="8">Probable membrane transporter protein</fullName>
    </recommendedName>
</protein>
<evidence type="ECO:0000256" key="3">
    <source>
        <dbReference type="ARBA" id="ARBA00022448"/>
    </source>
</evidence>
<evidence type="ECO:0000256" key="2">
    <source>
        <dbReference type="ARBA" id="ARBA00009142"/>
    </source>
</evidence>
<dbReference type="InterPro" id="IPR052017">
    <property type="entry name" value="TSUP"/>
</dbReference>
<dbReference type="RefSeq" id="WP_338737609.1">
    <property type="nucleotide sequence ID" value="NZ_CP146612.1"/>
</dbReference>